<dbReference type="SMART" id="SM00911">
    <property type="entry name" value="HWE_HK"/>
    <property type="match status" value="1"/>
</dbReference>
<dbReference type="SMART" id="SM00091">
    <property type="entry name" value="PAS"/>
    <property type="match status" value="3"/>
</dbReference>
<evidence type="ECO:0000256" key="12">
    <source>
        <dbReference type="ARBA" id="ARBA00022777"/>
    </source>
</evidence>
<dbReference type="Pfam" id="PF08448">
    <property type="entry name" value="PAS_4"/>
    <property type="match status" value="1"/>
</dbReference>
<evidence type="ECO:0000259" key="17">
    <source>
        <dbReference type="PROSITE" id="PS50112"/>
    </source>
</evidence>
<keyword evidence="10" id="KW-0677">Repeat</keyword>
<sequence>MTDRPADDARETGRLDSLGPRLVRLGESALLMRLALDAGDIGIWDFDPVGDRLEWDGRTRALFGLGPDEPVSYAGTFLPRLHPQDRDGVDAALRAALRPEGTGLFEAEYRVRLPDEAAPGDGTRWIAARGRHVVSGGRVTRIVGTVRDITHRMRAALAEQAVRERYRLVTRATNDAIWDWDLVADAVTWNEALTTAYGWELDRIEASGGWWLAQVHPADRGRVEQDIRAVIAGTAAEWAHEYRFRRADGSFAEVLDRGYMVRDAQGRPLRMIGAMLDVTERNRGEAQFRAVFEGANLGIVQLDPRSLKVLRVNPKLCAIWGAPAEAIVGSSVADWTPDEDAEARDGLHRRLAAGEILQEVLEKRYRRADGRIIWARVNLVSQVLGDDILTTAMIEDITQERLGAARRQALVEIGDALREARGREAVLAAAVAVVGRTLRVRWAGHCGLDGARGLAPAEALWHRPEEPAPAEPGAGLPCPAAVALLRAGARLAVADIALDPRVAADAEAFAALGTRAVLLVPVGAHGRVVSVLALHESAPRTWTPDEVDFVREVAERVRDGLGRMQAEDQQSLRNRELSHRLKNTLAMVQAIVSQTLRGAQDLDVAKEALAARLVALGTAHDILLTGDTEGAGMEAVIAGALALHDDGQPGRFALGGPPVAVGPRVALSLALMIHELATNAAKYGALSLPGGRVTVAWSVVPDGADATVHLAWSERGGPPVTAPAHRGFGSRLIERGLAGAVGGAVSLDYAPEGLTCRVAAPLSGFQAAE</sequence>
<protein>
    <recommendedName>
        <fullName evidence="3">Blue-light-activated histidine kinase</fullName>
        <ecNumber evidence="2">2.7.13.3</ecNumber>
    </recommendedName>
</protein>
<dbReference type="Pfam" id="PF07536">
    <property type="entry name" value="HWE_HK"/>
    <property type="match status" value="1"/>
</dbReference>
<feature type="domain" description="PAS" evidence="17">
    <location>
        <begin position="28"/>
        <end position="100"/>
    </location>
</feature>
<keyword evidence="5" id="KW-0597">Phosphoprotein</keyword>
<comment type="caution">
    <text evidence="19">The sequence shown here is derived from an EMBL/GenBank/DDBJ whole genome shotgun (WGS) entry which is preliminary data.</text>
</comment>
<accession>A0AAV4ZQS5</accession>
<keyword evidence="6" id="KW-0716">Sensory transduction</keyword>
<dbReference type="Gene3D" id="2.10.70.100">
    <property type="match status" value="1"/>
</dbReference>
<dbReference type="PROSITE" id="PS50112">
    <property type="entry name" value="PAS"/>
    <property type="match status" value="3"/>
</dbReference>
<evidence type="ECO:0000256" key="11">
    <source>
        <dbReference type="ARBA" id="ARBA00022741"/>
    </source>
</evidence>
<dbReference type="SMART" id="SM00086">
    <property type="entry name" value="PAC"/>
    <property type="match status" value="3"/>
</dbReference>
<dbReference type="InterPro" id="IPR003018">
    <property type="entry name" value="GAF"/>
</dbReference>
<dbReference type="SMART" id="SM00065">
    <property type="entry name" value="GAF"/>
    <property type="match status" value="1"/>
</dbReference>
<dbReference type="Gene3D" id="3.30.450.40">
    <property type="match status" value="1"/>
</dbReference>
<comment type="catalytic activity">
    <reaction evidence="1">
        <text>ATP + protein L-histidine = ADP + protein N-phospho-L-histidine.</text>
        <dbReference type="EC" id="2.7.13.3"/>
    </reaction>
</comment>
<reference evidence="19" key="1">
    <citation type="journal article" date="2016" name="Front. Microbiol.">
        <title>Genome Sequence of the Piezophilic, Mesophilic Sulfate-Reducing Bacterium Desulfovibrio indicus J2T.</title>
        <authorList>
            <person name="Cao J."/>
            <person name="Maignien L."/>
            <person name="Shao Z."/>
            <person name="Alain K."/>
            <person name="Jebbar M."/>
        </authorList>
    </citation>
    <scope>NUCLEOTIDE SEQUENCE</scope>
    <source>
        <strain evidence="19">DSM 16372</strain>
    </source>
</reference>
<dbReference type="EMBL" id="BPQO01000019">
    <property type="protein sequence ID" value="GJD90542.1"/>
    <property type="molecule type" value="Genomic_DNA"/>
</dbReference>
<keyword evidence="12" id="KW-0418">Kinase</keyword>
<evidence type="ECO:0000256" key="2">
    <source>
        <dbReference type="ARBA" id="ARBA00012438"/>
    </source>
</evidence>
<keyword evidence="9" id="KW-0808">Transferase</keyword>
<dbReference type="GO" id="GO:0009881">
    <property type="term" value="F:photoreceptor activity"/>
    <property type="evidence" value="ECO:0007669"/>
    <property type="project" value="UniProtKB-KW"/>
</dbReference>
<keyword evidence="20" id="KW-1185">Reference proteome</keyword>
<evidence type="ECO:0000256" key="9">
    <source>
        <dbReference type="ARBA" id="ARBA00022679"/>
    </source>
</evidence>
<evidence type="ECO:0000313" key="19">
    <source>
        <dbReference type="EMBL" id="GJD90542.1"/>
    </source>
</evidence>
<evidence type="ECO:0000256" key="5">
    <source>
        <dbReference type="ARBA" id="ARBA00022553"/>
    </source>
</evidence>
<dbReference type="InterPro" id="IPR011102">
    <property type="entry name" value="Sig_transdc_His_kinase_HWE"/>
</dbReference>
<dbReference type="InterPro" id="IPR013655">
    <property type="entry name" value="PAS_fold_3"/>
</dbReference>
<evidence type="ECO:0000256" key="10">
    <source>
        <dbReference type="ARBA" id="ARBA00022737"/>
    </source>
</evidence>
<dbReference type="InterPro" id="IPR001610">
    <property type="entry name" value="PAC"/>
</dbReference>
<dbReference type="SUPFAM" id="SSF55781">
    <property type="entry name" value="GAF domain-like"/>
    <property type="match status" value="1"/>
</dbReference>
<dbReference type="InterPro" id="IPR013656">
    <property type="entry name" value="PAS_4"/>
</dbReference>
<keyword evidence="14" id="KW-0157">Chromophore</keyword>
<dbReference type="Pfam" id="PF08447">
    <property type="entry name" value="PAS_3"/>
    <property type="match status" value="2"/>
</dbReference>
<keyword evidence="8" id="KW-0288">FMN</keyword>
<keyword evidence="7" id="KW-0285">Flavoprotein</keyword>
<keyword evidence="11" id="KW-0547">Nucleotide-binding</keyword>
<evidence type="ECO:0000256" key="3">
    <source>
        <dbReference type="ARBA" id="ARBA00021740"/>
    </source>
</evidence>
<feature type="domain" description="PAS" evidence="17">
    <location>
        <begin position="284"/>
        <end position="354"/>
    </location>
</feature>
<evidence type="ECO:0000256" key="14">
    <source>
        <dbReference type="ARBA" id="ARBA00022991"/>
    </source>
</evidence>
<dbReference type="RefSeq" id="WP_238230683.1">
    <property type="nucleotide sequence ID" value="NZ_BPQO01000019.1"/>
</dbReference>
<dbReference type="InterPro" id="IPR036890">
    <property type="entry name" value="HATPase_C_sf"/>
</dbReference>
<dbReference type="EC" id="2.7.13.3" evidence="2"/>
<feature type="domain" description="PAC" evidence="18">
    <location>
        <begin position="238"/>
        <end position="290"/>
    </location>
</feature>
<dbReference type="AlphaFoldDB" id="A0AAV4ZQS5"/>
<keyword evidence="15" id="KW-0843">Virulence</keyword>
<dbReference type="Pfam" id="PF01590">
    <property type="entry name" value="GAF"/>
    <property type="match status" value="1"/>
</dbReference>
<evidence type="ECO:0000256" key="15">
    <source>
        <dbReference type="ARBA" id="ARBA00023026"/>
    </source>
</evidence>
<evidence type="ECO:0000259" key="18">
    <source>
        <dbReference type="PROSITE" id="PS50113"/>
    </source>
</evidence>
<dbReference type="GO" id="GO:0005524">
    <property type="term" value="F:ATP binding"/>
    <property type="evidence" value="ECO:0007669"/>
    <property type="project" value="UniProtKB-KW"/>
</dbReference>
<dbReference type="PANTHER" id="PTHR41523:SF7">
    <property type="entry name" value="HISTIDINE KINASE"/>
    <property type="match status" value="1"/>
</dbReference>
<keyword evidence="16" id="KW-0675">Receptor</keyword>
<dbReference type="NCBIfam" id="TIGR00229">
    <property type="entry name" value="sensory_box"/>
    <property type="match status" value="2"/>
</dbReference>
<dbReference type="Proteomes" id="UP001055247">
    <property type="component" value="Unassembled WGS sequence"/>
</dbReference>
<evidence type="ECO:0000313" key="20">
    <source>
        <dbReference type="Proteomes" id="UP001055247"/>
    </source>
</evidence>
<evidence type="ECO:0000256" key="8">
    <source>
        <dbReference type="ARBA" id="ARBA00022643"/>
    </source>
</evidence>
<evidence type="ECO:0000256" key="1">
    <source>
        <dbReference type="ARBA" id="ARBA00000085"/>
    </source>
</evidence>
<dbReference type="InterPro" id="IPR029016">
    <property type="entry name" value="GAF-like_dom_sf"/>
</dbReference>
<dbReference type="GO" id="GO:0004673">
    <property type="term" value="F:protein histidine kinase activity"/>
    <property type="evidence" value="ECO:0007669"/>
    <property type="project" value="UniProtKB-EC"/>
</dbReference>
<dbReference type="Gene3D" id="3.30.565.10">
    <property type="entry name" value="Histidine kinase-like ATPase, C-terminal domain"/>
    <property type="match status" value="1"/>
</dbReference>
<evidence type="ECO:0000256" key="4">
    <source>
        <dbReference type="ARBA" id="ARBA00022543"/>
    </source>
</evidence>
<dbReference type="Gene3D" id="3.30.450.20">
    <property type="entry name" value="PAS domain"/>
    <property type="match status" value="3"/>
</dbReference>
<dbReference type="InterPro" id="IPR035965">
    <property type="entry name" value="PAS-like_dom_sf"/>
</dbReference>
<gene>
    <name evidence="19" type="ORF">BHAOGJBA_4082</name>
</gene>
<name>A0AAV4ZQS5_9HYPH</name>
<reference evidence="19" key="2">
    <citation type="submission" date="2021-08" db="EMBL/GenBank/DDBJ databases">
        <authorList>
            <person name="Tani A."/>
            <person name="Ola A."/>
            <person name="Ogura Y."/>
            <person name="Katsura K."/>
            <person name="Hayashi T."/>
        </authorList>
    </citation>
    <scope>NUCLEOTIDE SEQUENCE</scope>
    <source>
        <strain evidence="19">DSM 16372</strain>
    </source>
</reference>
<organism evidence="19 20">
    <name type="scientific">Methylobacterium hispanicum</name>
    <dbReference type="NCBI Taxonomy" id="270350"/>
    <lineage>
        <taxon>Bacteria</taxon>
        <taxon>Pseudomonadati</taxon>
        <taxon>Pseudomonadota</taxon>
        <taxon>Alphaproteobacteria</taxon>
        <taxon>Hyphomicrobiales</taxon>
        <taxon>Methylobacteriaceae</taxon>
        <taxon>Methylobacterium</taxon>
    </lineage>
</organism>
<evidence type="ECO:0000256" key="16">
    <source>
        <dbReference type="ARBA" id="ARBA00023170"/>
    </source>
</evidence>
<feature type="domain" description="PAS" evidence="17">
    <location>
        <begin position="162"/>
        <end position="234"/>
    </location>
</feature>
<proteinExistence type="predicted"/>
<evidence type="ECO:0000256" key="6">
    <source>
        <dbReference type="ARBA" id="ARBA00022606"/>
    </source>
</evidence>
<evidence type="ECO:0000256" key="13">
    <source>
        <dbReference type="ARBA" id="ARBA00022840"/>
    </source>
</evidence>
<dbReference type="PROSITE" id="PS50113">
    <property type="entry name" value="PAC"/>
    <property type="match status" value="1"/>
</dbReference>
<dbReference type="InterPro" id="IPR000700">
    <property type="entry name" value="PAS-assoc_C"/>
</dbReference>
<evidence type="ECO:0000256" key="7">
    <source>
        <dbReference type="ARBA" id="ARBA00022630"/>
    </source>
</evidence>
<dbReference type="SUPFAM" id="SSF55785">
    <property type="entry name" value="PYP-like sensor domain (PAS domain)"/>
    <property type="match status" value="3"/>
</dbReference>
<keyword evidence="13" id="KW-0067">ATP-binding</keyword>
<dbReference type="PANTHER" id="PTHR41523">
    <property type="entry name" value="TWO-COMPONENT SYSTEM SENSOR PROTEIN"/>
    <property type="match status" value="1"/>
</dbReference>
<keyword evidence="4" id="KW-0600">Photoreceptor protein</keyword>
<dbReference type="CDD" id="cd00130">
    <property type="entry name" value="PAS"/>
    <property type="match status" value="3"/>
</dbReference>
<dbReference type="InterPro" id="IPR000014">
    <property type="entry name" value="PAS"/>
</dbReference>